<proteinExistence type="predicted"/>
<name>A0AAW2MNA4_9LAMI</name>
<gene>
    <name evidence="2" type="ORF">Sangu_1705600</name>
</gene>
<feature type="region of interest" description="Disordered" evidence="1">
    <location>
        <begin position="1"/>
        <end position="22"/>
    </location>
</feature>
<reference evidence="2" key="2">
    <citation type="journal article" date="2024" name="Plant">
        <title>Genomic evolution and insights into agronomic trait innovations of Sesamum species.</title>
        <authorList>
            <person name="Miao H."/>
            <person name="Wang L."/>
            <person name="Qu L."/>
            <person name="Liu H."/>
            <person name="Sun Y."/>
            <person name="Le M."/>
            <person name="Wang Q."/>
            <person name="Wei S."/>
            <person name="Zheng Y."/>
            <person name="Lin W."/>
            <person name="Duan Y."/>
            <person name="Cao H."/>
            <person name="Xiong S."/>
            <person name="Wang X."/>
            <person name="Wei L."/>
            <person name="Li C."/>
            <person name="Ma Q."/>
            <person name="Ju M."/>
            <person name="Zhao R."/>
            <person name="Li G."/>
            <person name="Mu C."/>
            <person name="Tian Q."/>
            <person name="Mei H."/>
            <person name="Zhang T."/>
            <person name="Gao T."/>
            <person name="Zhang H."/>
        </authorList>
    </citation>
    <scope>NUCLEOTIDE SEQUENCE</scope>
    <source>
        <strain evidence="2">G01</strain>
    </source>
</reference>
<sequence>MPTPIPDVESIVHPSSVLPHSTHEPVPGSLDTMYATVHTPVVPAHSVPSTRLHRSITKPAWLQDYVCDHSSFPSNPCIPKMFLLHTGCKDYLDRLFSIKDLGFAGYFLGLELMRSSHGTYVTQCKYLRDILDDYKTQDAHFVSTPLPPGIRFDNASGVFLSSPDRYWQLVGRLLYLGFFRPDISFAVQHLSQFLQHP</sequence>
<accession>A0AAW2MNA4</accession>
<reference evidence="2" key="1">
    <citation type="submission" date="2020-06" db="EMBL/GenBank/DDBJ databases">
        <authorList>
            <person name="Li T."/>
            <person name="Hu X."/>
            <person name="Zhang T."/>
            <person name="Song X."/>
            <person name="Zhang H."/>
            <person name="Dai N."/>
            <person name="Sheng W."/>
            <person name="Hou X."/>
            <person name="Wei L."/>
        </authorList>
    </citation>
    <scope>NUCLEOTIDE SEQUENCE</scope>
    <source>
        <strain evidence="2">G01</strain>
        <tissue evidence="2">Leaf</tissue>
    </source>
</reference>
<dbReference type="AlphaFoldDB" id="A0AAW2MNA4"/>
<dbReference type="EMBL" id="JACGWK010000010">
    <property type="protein sequence ID" value="KAL0331601.1"/>
    <property type="molecule type" value="Genomic_DNA"/>
</dbReference>
<organism evidence="2">
    <name type="scientific">Sesamum angustifolium</name>
    <dbReference type="NCBI Taxonomy" id="2727405"/>
    <lineage>
        <taxon>Eukaryota</taxon>
        <taxon>Viridiplantae</taxon>
        <taxon>Streptophyta</taxon>
        <taxon>Embryophyta</taxon>
        <taxon>Tracheophyta</taxon>
        <taxon>Spermatophyta</taxon>
        <taxon>Magnoliopsida</taxon>
        <taxon>eudicotyledons</taxon>
        <taxon>Gunneridae</taxon>
        <taxon>Pentapetalae</taxon>
        <taxon>asterids</taxon>
        <taxon>lamiids</taxon>
        <taxon>Lamiales</taxon>
        <taxon>Pedaliaceae</taxon>
        <taxon>Sesamum</taxon>
    </lineage>
</organism>
<protein>
    <submittedName>
        <fullName evidence="2">Retrovirus-related Pol polyprotein from transposon RE1</fullName>
    </submittedName>
</protein>
<comment type="caution">
    <text evidence="2">The sequence shown here is derived from an EMBL/GenBank/DDBJ whole genome shotgun (WGS) entry which is preliminary data.</text>
</comment>
<evidence type="ECO:0000256" key="1">
    <source>
        <dbReference type="SAM" id="MobiDB-lite"/>
    </source>
</evidence>
<evidence type="ECO:0000313" key="2">
    <source>
        <dbReference type="EMBL" id="KAL0331601.1"/>
    </source>
</evidence>